<comment type="caution">
    <text evidence="1">The sequence shown here is derived from an EMBL/GenBank/DDBJ whole genome shotgun (WGS) entry which is preliminary data.</text>
</comment>
<dbReference type="Proteomes" id="UP001549200">
    <property type="component" value="Unassembled WGS sequence"/>
</dbReference>
<dbReference type="EMBL" id="JBEPLZ010000009">
    <property type="protein sequence ID" value="MET3571135.1"/>
    <property type="molecule type" value="Genomic_DNA"/>
</dbReference>
<keyword evidence="2" id="KW-1185">Reference proteome</keyword>
<sequence length="37" mass="4300">MKELSEHADTIENKNKPAILKLQELNKTLIGGNRHEW</sequence>
<name>A0ABV2FYN1_9FIRM</name>
<reference evidence="1 2" key="1">
    <citation type="submission" date="2024-06" db="EMBL/GenBank/DDBJ databases">
        <title>Genomic Encyclopedia of Type Strains, Phase IV (KMG-IV): sequencing the most valuable type-strain genomes for metagenomic binning, comparative biology and taxonomic classification.</title>
        <authorList>
            <person name="Goeker M."/>
        </authorList>
    </citation>
    <scope>NUCLEOTIDE SEQUENCE [LARGE SCALE GENOMIC DNA]</scope>
    <source>
        <strain evidence="1 2">DSM 19261</strain>
    </source>
</reference>
<evidence type="ECO:0000313" key="1">
    <source>
        <dbReference type="EMBL" id="MET3571135.1"/>
    </source>
</evidence>
<accession>A0ABV2FYN1</accession>
<proteinExistence type="predicted"/>
<evidence type="ECO:0000313" key="2">
    <source>
        <dbReference type="Proteomes" id="UP001549200"/>
    </source>
</evidence>
<protein>
    <submittedName>
        <fullName evidence="1">Uncharacterized protein</fullName>
    </submittedName>
</protein>
<organism evidence="1 2">
    <name type="scientific">Enterocloster citroniae</name>
    <dbReference type="NCBI Taxonomy" id="358743"/>
    <lineage>
        <taxon>Bacteria</taxon>
        <taxon>Bacillati</taxon>
        <taxon>Bacillota</taxon>
        <taxon>Clostridia</taxon>
        <taxon>Lachnospirales</taxon>
        <taxon>Lachnospiraceae</taxon>
        <taxon>Enterocloster</taxon>
    </lineage>
</organism>
<gene>
    <name evidence="1" type="ORF">ABID13_002780</name>
</gene>